<name>A0A2S4MQ40_9HYPH</name>
<reference evidence="1 2" key="1">
    <citation type="submission" date="2018-01" db="EMBL/GenBank/DDBJ databases">
        <title>Genomic Encyclopedia of Type Strains, Phase III (KMG-III): the genomes of soil and plant-associated and newly described type strains.</title>
        <authorList>
            <person name="Whitman W."/>
        </authorList>
    </citation>
    <scope>NUCLEOTIDE SEQUENCE [LARGE SCALE GENOMIC DNA]</scope>
    <source>
        <strain evidence="1 2">1131</strain>
    </source>
</reference>
<accession>A0A2S4MQ40</accession>
<dbReference type="AlphaFoldDB" id="A0A2S4MQ40"/>
<organism evidence="1 2">
    <name type="scientific">Bosea psychrotolerans</name>
    <dbReference type="NCBI Taxonomy" id="1871628"/>
    <lineage>
        <taxon>Bacteria</taxon>
        <taxon>Pseudomonadati</taxon>
        <taxon>Pseudomonadota</taxon>
        <taxon>Alphaproteobacteria</taxon>
        <taxon>Hyphomicrobiales</taxon>
        <taxon>Boseaceae</taxon>
        <taxon>Bosea</taxon>
    </lineage>
</organism>
<gene>
    <name evidence="1" type="ORF">CYD53_101240</name>
</gene>
<keyword evidence="2" id="KW-1185">Reference proteome</keyword>
<dbReference type="EMBL" id="PQFZ01000001">
    <property type="protein sequence ID" value="POR56719.1"/>
    <property type="molecule type" value="Genomic_DNA"/>
</dbReference>
<evidence type="ECO:0000313" key="1">
    <source>
        <dbReference type="EMBL" id="POR56719.1"/>
    </source>
</evidence>
<proteinExistence type="predicted"/>
<protein>
    <submittedName>
        <fullName evidence="1">Uncharacterized protein</fullName>
    </submittedName>
</protein>
<comment type="caution">
    <text evidence="1">The sequence shown here is derived from an EMBL/GenBank/DDBJ whole genome shotgun (WGS) entry which is preliminary data.</text>
</comment>
<sequence>MWRTDDDSVRRTMQLQIEKMKRLALTGQSSAIAEISRP</sequence>
<dbReference type="Proteomes" id="UP000236919">
    <property type="component" value="Unassembled WGS sequence"/>
</dbReference>
<evidence type="ECO:0000313" key="2">
    <source>
        <dbReference type="Proteomes" id="UP000236919"/>
    </source>
</evidence>